<evidence type="ECO:0000256" key="1">
    <source>
        <dbReference type="SAM" id="Phobius"/>
    </source>
</evidence>
<sequence length="126" mass="14355">MSSNDLVTLPSSVLSPFRACLQHLHVLDQWAGFAYWNKGRSEYLWRIAKFSWRCSGFSFFVLFSLFVPFYAICYTRLNHKHTQQTQITYGKINCVLKDSSCDTPLPTILMLVILATCASSSSTKSI</sequence>
<evidence type="ECO:0000313" key="3">
    <source>
        <dbReference type="Proteomes" id="UP000824120"/>
    </source>
</evidence>
<accession>A0A9J5YGE6</accession>
<feature type="transmembrane region" description="Helical" evidence="1">
    <location>
        <begin position="50"/>
        <end position="73"/>
    </location>
</feature>
<keyword evidence="3" id="KW-1185">Reference proteome</keyword>
<protein>
    <submittedName>
        <fullName evidence="2">Uncharacterized protein</fullName>
    </submittedName>
</protein>
<organism evidence="2 3">
    <name type="scientific">Solanum commersonii</name>
    <name type="common">Commerson's wild potato</name>
    <name type="synonym">Commerson's nightshade</name>
    <dbReference type="NCBI Taxonomy" id="4109"/>
    <lineage>
        <taxon>Eukaryota</taxon>
        <taxon>Viridiplantae</taxon>
        <taxon>Streptophyta</taxon>
        <taxon>Embryophyta</taxon>
        <taxon>Tracheophyta</taxon>
        <taxon>Spermatophyta</taxon>
        <taxon>Magnoliopsida</taxon>
        <taxon>eudicotyledons</taxon>
        <taxon>Gunneridae</taxon>
        <taxon>Pentapetalae</taxon>
        <taxon>asterids</taxon>
        <taxon>lamiids</taxon>
        <taxon>Solanales</taxon>
        <taxon>Solanaceae</taxon>
        <taxon>Solanoideae</taxon>
        <taxon>Solaneae</taxon>
        <taxon>Solanum</taxon>
    </lineage>
</organism>
<gene>
    <name evidence="2" type="ORF">H5410_030683</name>
</gene>
<evidence type="ECO:0000313" key="2">
    <source>
        <dbReference type="EMBL" id="KAG5599313.1"/>
    </source>
</evidence>
<comment type="caution">
    <text evidence="2">The sequence shown here is derived from an EMBL/GenBank/DDBJ whole genome shotgun (WGS) entry which is preliminary data.</text>
</comment>
<dbReference type="AlphaFoldDB" id="A0A9J5YGE6"/>
<reference evidence="2 3" key="1">
    <citation type="submission" date="2020-09" db="EMBL/GenBank/DDBJ databases">
        <title>De no assembly of potato wild relative species, Solanum commersonii.</title>
        <authorList>
            <person name="Cho K."/>
        </authorList>
    </citation>
    <scope>NUCLEOTIDE SEQUENCE [LARGE SCALE GENOMIC DNA]</scope>
    <source>
        <strain evidence="2">LZ3.2</strain>
        <tissue evidence="2">Leaf</tissue>
    </source>
</reference>
<dbReference type="Proteomes" id="UP000824120">
    <property type="component" value="Chromosome 6"/>
</dbReference>
<keyword evidence="1" id="KW-0812">Transmembrane</keyword>
<keyword evidence="1" id="KW-1133">Transmembrane helix</keyword>
<keyword evidence="1" id="KW-0472">Membrane</keyword>
<dbReference type="EMBL" id="JACXVP010000006">
    <property type="protein sequence ID" value="KAG5599313.1"/>
    <property type="molecule type" value="Genomic_DNA"/>
</dbReference>
<proteinExistence type="predicted"/>
<name>A0A9J5YGE6_SOLCO</name>